<feature type="compositionally biased region" description="Basic and acidic residues" evidence="1">
    <location>
        <begin position="1"/>
        <end position="13"/>
    </location>
</feature>
<proteinExistence type="predicted"/>
<accession>W7YVH7</accession>
<protein>
    <recommendedName>
        <fullName evidence="4">DUF2642 domain-containing protein</fullName>
    </recommendedName>
</protein>
<dbReference type="AlphaFoldDB" id="W7YVH7"/>
<feature type="region of interest" description="Disordered" evidence="1">
    <location>
        <begin position="1"/>
        <end position="21"/>
    </location>
</feature>
<evidence type="ECO:0000313" key="3">
    <source>
        <dbReference type="Proteomes" id="UP000019364"/>
    </source>
</evidence>
<dbReference type="Pfam" id="PF10842">
    <property type="entry name" value="DUF2642"/>
    <property type="match status" value="1"/>
</dbReference>
<gene>
    <name evidence="2" type="ORF">JCM16418_374</name>
</gene>
<dbReference type="InterPro" id="IPR020139">
    <property type="entry name" value="DUF2642"/>
</dbReference>
<sequence length="115" mass="12791">MSLKGSKGEEHMHMGQNPIDQPGCINQMPAVHSQIYPIAGIPQPTEYVTHLDPVFVQHLSRHQGQRIGIMTSVGRVEGINAGVAVDHIQINLEDRSLHIRISEIVYFEGPLASYR</sequence>
<keyword evidence="3" id="KW-1185">Reference proteome</keyword>
<dbReference type="eggNOG" id="ENOG50308UW">
    <property type="taxonomic scope" value="Bacteria"/>
</dbReference>
<dbReference type="Proteomes" id="UP000019364">
    <property type="component" value="Unassembled WGS sequence"/>
</dbReference>
<comment type="caution">
    <text evidence="2">The sequence shown here is derived from an EMBL/GenBank/DDBJ whole genome shotgun (WGS) entry which is preliminary data.</text>
</comment>
<reference evidence="2 3" key="1">
    <citation type="journal article" date="2014" name="Genome Announc.">
        <title>Draft Genome Sequence of Paenibacillus pini JCM 16418T, Isolated from the Rhizosphere of Pine Tree.</title>
        <authorList>
            <person name="Yuki M."/>
            <person name="Oshima K."/>
            <person name="Suda W."/>
            <person name="Oshida Y."/>
            <person name="Kitamura K."/>
            <person name="Iida Y."/>
            <person name="Hattori M."/>
            <person name="Ohkuma M."/>
        </authorList>
    </citation>
    <scope>NUCLEOTIDE SEQUENCE [LARGE SCALE GENOMIC DNA]</scope>
    <source>
        <strain evidence="2 3">JCM 16418</strain>
    </source>
</reference>
<dbReference type="RefSeq" id="WP_242403678.1">
    <property type="nucleotide sequence ID" value="NZ_BAVZ01000001.1"/>
</dbReference>
<name>W7YVH7_9BACL</name>
<evidence type="ECO:0000313" key="2">
    <source>
        <dbReference type="EMBL" id="GAF06419.1"/>
    </source>
</evidence>
<dbReference type="EMBL" id="BAVZ01000001">
    <property type="protein sequence ID" value="GAF06419.1"/>
    <property type="molecule type" value="Genomic_DNA"/>
</dbReference>
<organism evidence="2 3">
    <name type="scientific">Paenibacillus pini JCM 16418</name>
    <dbReference type="NCBI Taxonomy" id="1236976"/>
    <lineage>
        <taxon>Bacteria</taxon>
        <taxon>Bacillati</taxon>
        <taxon>Bacillota</taxon>
        <taxon>Bacilli</taxon>
        <taxon>Bacillales</taxon>
        <taxon>Paenibacillaceae</taxon>
        <taxon>Paenibacillus</taxon>
    </lineage>
</organism>
<evidence type="ECO:0008006" key="4">
    <source>
        <dbReference type="Google" id="ProtNLM"/>
    </source>
</evidence>
<evidence type="ECO:0000256" key="1">
    <source>
        <dbReference type="SAM" id="MobiDB-lite"/>
    </source>
</evidence>